<dbReference type="GO" id="GO:0043177">
    <property type="term" value="F:organic acid binding"/>
    <property type="evidence" value="ECO:0007669"/>
    <property type="project" value="TreeGrafter"/>
</dbReference>
<dbReference type="GO" id="GO:0005344">
    <property type="term" value="F:oxygen carrier activity"/>
    <property type="evidence" value="ECO:0007669"/>
    <property type="project" value="UniProtKB-KW"/>
</dbReference>
<dbReference type="Gene3D" id="1.10.490.10">
    <property type="entry name" value="Globins"/>
    <property type="match status" value="1"/>
</dbReference>
<sequence>MTVWLLISCCHHRLGLSPKGGDIPQVLMDVYKPTAAASSKPSPDKMSLSVKNKDTVRAFWAKLSPKAADIGADALCRMLVVYPQTKTYFSHWKDLSPGSAPVMMHGAVIMQGVTDAVAKIDNLTDGLDQLSQLHAFTLRVDPANFKVLSHNLMVVMANQFPKDFSPEVHVAMDKFLALVALALSEKYR</sequence>
<dbReference type="GO" id="GO:0004601">
    <property type="term" value="F:peroxidase activity"/>
    <property type="evidence" value="ECO:0007669"/>
    <property type="project" value="TreeGrafter"/>
</dbReference>
<dbReference type="PANTHER" id="PTHR11442:SF41">
    <property type="entry name" value="HEMOGLOBIN SUBUNIT ZETA"/>
    <property type="match status" value="1"/>
</dbReference>
<accession>A0A8C5ECL2</accession>
<dbReference type="Ensembl" id="ENSGWIT00000021755.1">
    <property type="protein sequence ID" value="ENSGWIP00000019765.1"/>
    <property type="gene ID" value="ENSGWIG00000010764.1"/>
</dbReference>
<dbReference type="SUPFAM" id="SSF46458">
    <property type="entry name" value="Globin-like"/>
    <property type="match status" value="1"/>
</dbReference>
<evidence type="ECO:0000259" key="8">
    <source>
        <dbReference type="PROSITE" id="PS01033"/>
    </source>
</evidence>
<comment type="similarity">
    <text evidence="1 7">Belongs to the globin family.</text>
</comment>
<dbReference type="InterPro" id="IPR009050">
    <property type="entry name" value="Globin-like_sf"/>
</dbReference>
<dbReference type="GO" id="GO:0031720">
    <property type="term" value="F:haptoglobin binding"/>
    <property type="evidence" value="ECO:0007669"/>
    <property type="project" value="TreeGrafter"/>
</dbReference>
<dbReference type="InterPro" id="IPR012292">
    <property type="entry name" value="Globin/Proto"/>
</dbReference>
<keyword evidence="6" id="KW-0408">Iron</keyword>
<evidence type="ECO:0000256" key="3">
    <source>
        <dbReference type="ARBA" id="ARBA00022617"/>
    </source>
</evidence>
<dbReference type="GO" id="GO:0005833">
    <property type="term" value="C:hemoglobin complex"/>
    <property type="evidence" value="ECO:0007669"/>
    <property type="project" value="InterPro"/>
</dbReference>
<evidence type="ECO:0000256" key="1">
    <source>
        <dbReference type="ARBA" id="ARBA00008705"/>
    </source>
</evidence>
<feature type="domain" description="Globin" evidence="8">
    <location>
        <begin position="47"/>
        <end position="188"/>
    </location>
</feature>
<keyword evidence="3 7" id="KW-0349">Heme</keyword>
<keyword evidence="2 7" id="KW-0813">Transport</keyword>
<evidence type="ECO:0000256" key="4">
    <source>
        <dbReference type="ARBA" id="ARBA00022621"/>
    </source>
</evidence>
<keyword evidence="4 7" id="KW-0561">Oxygen transport</keyword>
<reference evidence="9" key="2">
    <citation type="submission" date="2025-08" db="UniProtKB">
        <authorList>
            <consortium name="Ensembl"/>
        </authorList>
    </citation>
    <scope>IDENTIFICATION</scope>
</reference>
<organism evidence="9 10">
    <name type="scientific">Gouania willdenowi</name>
    <name type="common">Blunt-snouted clingfish</name>
    <name type="synonym">Lepadogaster willdenowi</name>
    <dbReference type="NCBI Taxonomy" id="441366"/>
    <lineage>
        <taxon>Eukaryota</taxon>
        <taxon>Metazoa</taxon>
        <taxon>Chordata</taxon>
        <taxon>Craniata</taxon>
        <taxon>Vertebrata</taxon>
        <taxon>Euteleostomi</taxon>
        <taxon>Actinopterygii</taxon>
        <taxon>Neopterygii</taxon>
        <taxon>Teleostei</taxon>
        <taxon>Neoteleostei</taxon>
        <taxon>Acanthomorphata</taxon>
        <taxon>Ovalentaria</taxon>
        <taxon>Blenniimorphae</taxon>
        <taxon>Blenniiformes</taxon>
        <taxon>Gobiesocoidei</taxon>
        <taxon>Gobiesocidae</taxon>
        <taxon>Gobiesocinae</taxon>
        <taxon>Gouania</taxon>
    </lineage>
</organism>
<dbReference type="FunFam" id="1.10.490.10:FF:000002">
    <property type="entry name" value="Hemoglobin subunit alpha"/>
    <property type="match status" value="1"/>
</dbReference>
<dbReference type="InterPro" id="IPR000971">
    <property type="entry name" value="Globin"/>
</dbReference>
<dbReference type="Pfam" id="PF00042">
    <property type="entry name" value="Globin"/>
    <property type="match status" value="1"/>
</dbReference>
<dbReference type="GO" id="GO:0019825">
    <property type="term" value="F:oxygen binding"/>
    <property type="evidence" value="ECO:0007669"/>
    <property type="project" value="InterPro"/>
</dbReference>
<dbReference type="AlphaFoldDB" id="A0A8C5ECL2"/>
<evidence type="ECO:0000256" key="6">
    <source>
        <dbReference type="ARBA" id="ARBA00023004"/>
    </source>
</evidence>
<name>A0A8C5ECL2_GOUWI</name>
<dbReference type="GO" id="GO:0031838">
    <property type="term" value="C:haptoglobin-hemoglobin complex"/>
    <property type="evidence" value="ECO:0007669"/>
    <property type="project" value="TreeGrafter"/>
</dbReference>
<dbReference type="PANTHER" id="PTHR11442">
    <property type="entry name" value="HEMOGLOBIN FAMILY MEMBER"/>
    <property type="match status" value="1"/>
</dbReference>
<dbReference type="GO" id="GO:0020037">
    <property type="term" value="F:heme binding"/>
    <property type="evidence" value="ECO:0007669"/>
    <property type="project" value="InterPro"/>
</dbReference>
<dbReference type="CDD" id="cd08927">
    <property type="entry name" value="Hb-alpha-like"/>
    <property type="match status" value="1"/>
</dbReference>
<gene>
    <name evidence="9" type="primary">LOC114468027</name>
</gene>
<keyword evidence="5" id="KW-0479">Metal-binding</keyword>
<dbReference type="GO" id="GO:0072562">
    <property type="term" value="C:blood microparticle"/>
    <property type="evidence" value="ECO:0007669"/>
    <property type="project" value="TreeGrafter"/>
</dbReference>
<evidence type="ECO:0000313" key="10">
    <source>
        <dbReference type="Proteomes" id="UP000694680"/>
    </source>
</evidence>
<dbReference type="PROSITE" id="PS01033">
    <property type="entry name" value="GLOBIN"/>
    <property type="match status" value="1"/>
</dbReference>
<reference evidence="9" key="3">
    <citation type="submission" date="2025-09" db="UniProtKB">
        <authorList>
            <consortium name="Ensembl"/>
        </authorList>
    </citation>
    <scope>IDENTIFICATION</scope>
</reference>
<dbReference type="InterPro" id="IPR050056">
    <property type="entry name" value="Hemoglobin_oxygen_transport"/>
</dbReference>
<dbReference type="InterPro" id="IPR002338">
    <property type="entry name" value="Hemoglobin_a-typ"/>
</dbReference>
<reference evidence="9" key="1">
    <citation type="submission" date="2020-06" db="EMBL/GenBank/DDBJ databases">
        <authorList>
            <consortium name="Wellcome Sanger Institute Data Sharing"/>
        </authorList>
    </citation>
    <scope>NUCLEOTIDE SEQUENCE [LARGE SCALE GENOMIC DNA]</scope>
</reference>
<evidence type="ECO:0000313" key="9">
    <source>
        <dbReference type="Ensembl" id="ENSGWIP00000019765.1"/>
    </source>
</evidence>
<proteinExistence type="inferred from homology"/>
<dbReference type="Proteomes" id="UP000694680">
    <property type="component" value="Chromosome 8"/>
</dbReference>
<evidence type="ECO:0000256" key="2">
    <source>
        <dbReference type="ARBA" id="ARBA00022448"/>
    </source>
</evidence>
<evidence type="ECO:0000256" key="7">
    <source>
        <dbReference type="RuleBase" id="RU000356"/>
    </source>
</evidence>
<dbReference type="GO" id="GO:0046872">
    <property type="term" value="F:metal ion binding"/>
    <property type="evidence" value="ECO:0007669"/>
    <property type="project" value="UniProtKB-KW"/>
</dbReference>
<protein>
    <submittedName>
        <fullName evidence="9">Hemoglobin embryonic subunit alpha-like</fullName>
    </submittedName>
</protein>
<dbReference type="PRINTS" id="PR00612">
    <property type="entry name" value="ALPHAHAEM"/>
</dbReference>
<dbReference type="GO" id="GO:0042744">
    <property type="term" value="P:hydrogen peroxide catabolic process"/>
    <property type="evidence" value="ECO:0007669"/>
    <property type="project" value="TreeGrafter"/>
</dbReference>
<evidence type="ECO:0000256" key="5">
    <source>
        <dbReference type="ARBA" id="ARBA00022723"/>
    </source>
</evidence>
<keyword evidence="10" id="KW-1185">Reference proteome</keyword>